<dbReference type="AlphaFoldDB" id="A0AAE0H734"/>
<keyword evidence="3" id="KW-1185">Reference proteome</keyword>
<dbReference type="GeneID" id="87841710"/>
<sequence length="371" mass="43259">MAAEFHFFPRLPWELREKIWKLVIRPAEPGVHVFRLCSQGHSSRKSEHRAFTDQDDRRPCLWWLAAPQCLPKGVDFSPASREAAPISWTLNNPSTYLIDSGLWTACKESMLIIEREFQAPARLQHEWSPSEVKSFRAKRGRFTLPETTTYKIFDHSSLRYFTIFPLQDLLILKPPEVSYFDMGITDDIFPSLVSHDNYKKIGRYVHSRNAALEYDPAWDKIRHNGVEHRTPNIVRDIVESTSMSYTFSIWFIDYRIKRNPRHDQEATEEQADKSGDGPATVFYANDRRFVEVKKGQLGRTKGHRRMWDAGYEVETKDDEEPCSCCGSDGFMMQLQDFMDELDAQFASEDFYFPGAPDCIYITYRLLACEYV</sequence>
<evidence type="ECO:0000313" key="3">
    <source>
        <dbReference type="Proteomes" id="UP001278766"/>
    </source>
</evidence>
<gene>
    <name evidence="2" type="ORF">B0H64DRAFT_409989</name>
</gene>
<evidence type="ECO:0000259" key="1">
    <source>
        <dbReference type="Pfam" id="PF20150"/>
    </source>
</evidence>
<dbReference type="RefSeq" id="XP_062654688.1">
    <property type="nucleotide sequence ID" value="XM_062804762.1"/>
</dbReference>
<protein>
    <recommendedName>
        <fullName evidence="1">2EXR domain-containing protein</fullName>
    </recommendedName>
</protein>
<reference evidence="2" key="2">
    <citation type="submission" date="2023-06" db="EMBL/GenBank/DDBJ databases">
        <authorList>
            <consortium name="Lawrence Berkeley National Laboratory"/>
            <person name="Haridas S."/>
            <person name="Hensen N."/>
            <person name="Bonometti L."/>
            <person name="Westerberg I."/>
            <person name="Brannstrom I.O."/>
            <person name="Guillou S."/>
            <person name="Cros-Aarteil S."/>
            <person name="Calhoun S."/>
            <person name="Kuo A."/>
            <person name="Mondo S."/>
            <person name="Pangilinan J."/>
            <person name="Riley R."/>
            <person name="Labutti K."/>
            <person name="Andreopoulos B."/>
            <person name="Lipzen A."/>
            <person name="Chen C."/>
            <person name="Yanf M."/>
            <person name="Daum C."/>
            <person name="Ng V."/>
            <person name="Clum A."/>
            <person name="Steindorff A."/>
            <person name="Ohm R."/>
            <person name="Martin F."/>
            <person name="Silar P."/>
            <person name="Natvig D."/>
            <person name="Lalanne C."/>
            <person name="Gautier V."/>
            <person name="Ament-Velasquez S.L."/>
            <person name="Kruys A."/>
            <person name="Hutchinson M.I."/>
            <person name="Powell A.J."/>
            <person name="Barry K."/>
            <person name="Miller A.N."/>
            <person name="Grigoriev I.V."/>
            <person name="Debuchy R."/>
            <person name="Gladieux P."/>
            <person name="Thoren M.H."/>
            <person name="Johannesson H."/>
        </authorList>
    </citation>
    <scope>NUCLEOTIDE SEQUENCE</scope>
    <source>
        <strain evidence="2">CBS 168.71</strain>
    </source>
</reference>
<organism evidence="2 3">
    <name type="scientific">Chaetomium fimeti</name>
    <dbReference type="NCBI Taxonomy" id="1854472"/>
    <lineage>
        <taxon>Eukaryota</taxon>
        <taxon>Fungi</taxon>
        <taxon>Dikarya</taxon>
        <taxon>Ascomycota</taxon>
        <taxon>Pezizomycotina</taxon>
        <taxon>Sordariomycetes</taxon>
        <taxon>Sordariomycetidae</taxon>
        <taxon>Sordariales</taxon>
        <taxon>Chaetomiaceae</taxon>
        <taxon>Chaetomium</taxon>
    </lineage>
</organism>
<evidence type="ECO:0000313" key="2">
    <source>
        <dbReference type="EMBL" id="KAK3291174.1"/>
    </source>
</evidence>
<reference evidence="2" key="1">
    <citation type="journal article" date="2023" name="Mol. Phylogenet. Evol.">
        <title>Genome-scale phylogeny and comparative genomics of the fungal order Sordariales.</title>
        <authorList>
            <person name="Hensen N."/>
            <person name="Bonometti L."/>
            <person name="Westerberg I."/>
            <person name="Brannstrom I.O."/>
            <person name="Guillou S."/>
            <person name="Cros-Aarteil S."/>
            <person name="Calhoun S."/>
            <person name="Haridas S."/>
            <person name="Kuo A."/>
            <person name="Mondo S."/>
            <person name="Pangilinan J."/>
            <person name="Riley R."/>
            <person name="LaButti K."/>
            <person name="Andreopoulos B."/>
            <person name="Lipzen A."/>
            <person name="Chen C."/>
            <person name="Yan M."/>
            <person name="Daum C."/>
            <person name="Ng V."/>
            <person name="Clum A."/>
            <person name="Steindorff A."/>
            <person name="Ohm R.A."/>
            <person name="Martin F."/>
            <person name="Silar P."/>
            <person name="Natvig D.O."/>
            <person name="Lalanne C."/>
            <person name="Gautier V."/>
            <person name="Ament-Velasquez S.L."/>
            <person name="Kruys A."/>
            <person name="Hutchinson M.I."/>
            <person name="Powell A.J."/>
            <person name="Barry K."/>
            <person name="Miller A.N."/>
            <person name="Grigoriev I.V."/>
            <person name="Debuchy R."/>
            <person name="Gladieux P."/>
            <person name="Hiltunen Thoren M."/>
            <person name="Johannesson H."/>
        </authorList>
    </citation>
    <scope>NUCLEOTIDE SEQUENCE</scope>
    <source>
        <strain evidence="2">CBS 168.71</strain>
    </source>
</reference>
<name>A0AAE0H734_9PEZI</name>
<feature type="domain" description="2EXR" evidence="1">
    <location>
        <begin position="5"/>
        <end position="112"/>
    </location>
</feature>
<dbReference type="EMBL" id="JAUEPN010000010">
    <property type="protein sequence ID" value="KAK3291174.1"/>
    <property type="molecule type" value="Genomic_DNA"/>
</dbReference>
<accession>A0AAE0H734</accession>
<comment type="caution">
    <text evidence="2">The sequence shown here is derived from an EMBL/GenBank/DDBJ whole genome shotgun (WGS) entry which is preliminary data.</text>
</comment>
<dbReference type="Proteomes" id="UP001278766">
    <property type="component" value="Unassembled WGS sequence"/>
</dbReference>
<dbReference type="InterPro" id="IPR045518">
    <property type="entry name" value="2EXR"/>
</dbReference>
<dbReference type="Pfam" id="PF20150">
    <property type="entry name" value="2EXR"/>
    <property type="match status" value="1"/>
</dbReference>
<proteinExistence type="predicted"/>